<dbReference type="FunFam" id="3.30.160.60:FF:000446">
    <property type="entry name" value="Zinc finger protein"/>
    <property type="match status" value="1"/>
</dbReference>
<dbReference type="SMART" id="SM00355">
    <property type="entry name" value="ZnF_C2H2"/>
    <property type="match status" value="10"/>
</dbReference>
<dbReference type="FunFam" id="3.30.160.60:FF:000145">
    <property type="entry name" value="Zinc finger protein 574"/>
    <property type="match status" value="1"/>
</dbReference>
<dbReference type="Proteomes" id="UP000261620">
    <property type="component" value="Unplaced"/>
</dbReference>
<reference evidence="36" key="2">
    <citation type="submission" date="2025-09" db="UniProtKB">
        <authorList>
            <consortium name="Ensembl"/>
        </authorList>
    </citation>
    <scope>IDENTIFICATION</scope>
</reference>
<evidence type="ECO:0000256" key="2">
    <source>
        <dbReference type="ARBA" id="ARBA00003767"/>
    </source>
</evidence>
<dbReference type="PANTHER" id="PTHR16515:SF49">
    <property type="entry name" value="GASTRULA ZINC FINGER PROTEIN XLCGF49.1-LIKE-RELATED"/>
    <property type="match status" value="1"/>
</dbReference>
<protein>
    <recommendedName>
        <fullName evidence="27">Transcription factor E4F1</fullName>
        <ecNumber evidence="7">2.3.2.27</ecNumber>
    </recommendedName>
    <alternativeName>
        <fullName evidence="31">E4F transcription factor 1</fullName>
    </alternativeName>
    <alternativeName>
        <fullName evidence="28">Putative E3 ubiquitin-protein ligase E4F1</fullName>
    </alternativeName>
    <alternativeName>
        <fullName evidence="32">RING-type E3 ubiquitin transferase E4F1</fullName>
    </alternativeName>
    <alternativeName>
        <fullName evidence="29">Transcription factor E4F</fullName>
    </alternativeName>
    <alternativeName>
        <fullName evidence="30">p120E4F</fullName>
    </alternativeName>
</protein>
<keyword evidence="24" id="KW-0539">Nucleus</keyword>
<dbReference type="PROSITE" id="PS50157">
    <property type="entry name" value="ZINC_FINGER_C2H2_2"/>
    <property type="match status" value="9"/>
</dbReference>
<evidence type="ECO:0000256" key="4">
    <source>
        <dbReference type="ARBA" id="ARBA00004642"/>
    </source>
</evidence>
<dbReference type="Pfam" id="PF00096">
    <property type="entry name" value="zf-C2H2"/>
    <property type="match status" value="5"/>
</dbReference>
<comment type="similarity">
    <text evidence="6">Belongs to the krueppel C2H2-type zinc-finger protein family.</text>
</comment>
<dbReference type="Pfam" id="PF13912">
    <property type="entry name" value="zf-C2H2_6"/>
    <property type="match status" value="1"/>
</dbReference>
<evidence type="ECO:0000256" key="30">
    <source>
        <dbReference type="ARBA" id="ARBA00082967"/>
    </source>
</evidence>
<accession>A0A3Q3WLW2</accession>
<dbReference type="InterPro" id="IPR013087">
    <property type="entry name" value="Znf_C2H2_type"/>
</dbReference>
<feature type="compositionally biased region" description="Basic and acidic residues" evidence="34">
    <location>
        <begin position="472"/>
        <end position="488"/>
    </location>
</feature>
<feature type="domain" description="C2H2-type" evidence="35">
    <location>
        <begin position="447"/>
        <end position="478"/>
    </location>
</feature>
<feature type="domain" description="C2H2-type" evidence="35">
    <location>
        <begin position="363"/>
        <end position="390"/>
    </location>
</feature>
<keyword evidence="8" id="KW-0963">Cytoplasm</keyword>
<evidence type="ECO:0000256" key="10">
    <source>
        <dbReference type="ARBA" id="ARBA00022553"/>
    </source>
</evidence>
<evidence type="ECO:0000313" key="37">
    <source>
        <dbReference type="Proteomes" id="UP000261620"/>
    </source>
</evidence>
<evidence type="ECO:0000256" key="11">
    <source>
        <dbReference type="ARBA" id="ARBA00022604"/>
    </source>
</evidence>
<evidence type="ECO:0000256" key="26">
    <source>
        <dbReference type="ARBA" id="ARBA00053485"/>
    </source>
</evidence>
<dbReference type="EC" id="2.3.2.27" evidence="7"/>
<evidence type="ECO:0000256" key="20">
    <source>
        <dbReference type="ARBA" id="ARBA00022843"/>
    </source>
</evidence>
<dbReference type="GO" id="GO:0051301">
    <property type="term" value="P:cell division"/>
    <property type="evidence" value="ECO:0007669"/>
    <property type="project" value="UniProtKB-KW"/>
</dbReference>
<keyword evidence="16 33" id="KW-0863">Zinc-finger</keyword>
<dbReference type="FunFam" id="3.30.160.60:FF:001557">
    <property type="entry name" value="Transcription factor E4F1"/>
    <property type="match status" value="1"/>
</dbReference>
<keyword evidence="15" id="KW-0677">Repeat</keyword>
<evidence type="ECO:0000256" key="33">
    <source>
        <dbReference type="PROSITE-ProRule" id="PRU00042"/>
    </source>
</evidence>
<name>A0A3Q3WLW2_MOLML</name>
<feature type="domain" description="C2H2-type" evidence="35">
    <location>
        <begin position="307"/>
        <end position="334"/>
    </location>
</feature>
<evidence type="ECO:0000256" key="16">
    <source>
        <dbReference type="ARBA" id="ARBA00022771"/>
    </source>
</evidence>
<dbReference type="Gene3D" id="3.30.160.60">
    <property type="entry name" value="Classic Zinc Finger"/>
    <property type="match status" value="8"/>
</dbReference>
<evidence type="ECO:0000256" key="31">
    <source>
        <dbReference type="ARBA" id="ARBA00083030"/>
    </source>
</evidence>
<evidence type="ECO:0000256" key="28">
    <source>
        <dbReference type="ARBA" id="ARBA00075006"/>
    </source>
</evidence>
<evidence type="ECO:0000256" key="8">
    <source>
        <dbReference type="ARBA" id="ARBA00022490"/>
    </source>
</evidence>
<evidence type="ECO:0000256" key="21">
    <source>
        <dbReference type="ARBA" id="ARBA00023015"/>
    </source>
</evidence>
<dbReference type="PROSITE" id="PS00028">
    <property type="entry name" value="ZINC_FINGER_C2H2_1"/>
    <property type="match status" value="8"/>
</dbReference>
<evidence type="ECO:0000256" key="14">
    <source>
        <dbReference type="ARBA" id="ARBA00022723"/>
    </source>
</evidence>
<dbReference type="PANTHER" id="PTHR16515">
    <property type="entry name" value="PR DOMAIN ZINC FINGER PROTEIN"/>
    <property type="match status" value="1"/>
</dbReference>
<evidence type="ECO:0000256" key="29">
    <source>
        <dbReference type="ARBA" id="ARBA00076827"/>
    </source>
</evidence>
<dbReference type="OMA" id="QDSQNEM"/>
<evidence type="ECO:0000256" key="23">
    <source>
        <dbReference type="ARBA" id="ARBA00023163"/>
    </source>
</evidence>
<dbReference type="GO" id="GO:0061630">
    <property type="term" value="F:ubiquitin protein ligase activity"/>
    <property type="evidence" value="ECO:0007669"/>
    <property type="project" value="UniProtKB-EC"/>
</dbReference>
<dbReference type="GO" id="GO:0005737">
    <property type="term" value="C:cytoplasm"/>
    <property type="evidence" value="ECO:0007669"/>
    <property type="project" value="UniProtKB-SubCell"/>
</dbReference>
<dbReference type="InterPro" id="IPR050331">
    <property type="entry name" value="Zinc_finger"/>
</dbReference>
<keyword evidence="19" id="KW-0862">Zinc</keyword>
<comment type="function">
    <text evidence="26">May function as a transcriptional repressor. May also function as a ubiquitin ligase mediating ubiquitination of chromatin-associated TP53. Functions in cell survival and proliferation through control of the cell cycle. Functions in the p53 and pRB tumor suppressor pathways and regulates the cyclin CCNA2 transcription.</text>
</comment>
<comment type="catalytic activity">
    <reaction evidence="1">
        <text>S-ubiquitinyl-[E2 ubiquitin-conjugating enzyme]-L-cysteine + [acceptor protein]-L-lysine = [E2 ubiquitin-conjugating enzyme]-L-cysteine + N(6)-ubiquitinyl-[acceptor protein]-L-lysine.</text>
        <dbReference type="EC" id="2.3.2.27"/>
    </reaction>
</comment>
<keyword evidence="37" id="KW-1185">Reference proteome</keyword>
<feature type="region of interest" description="Disordered" evidence="34">
    <location>
        <begin position="469"/>
        <end position="491"/>
    </location>
</feature>
<keyword evidence="11" id="KW-0341">Growth regulation</keyword>
<evidence type="ECO:0000256" key="17">
    <source>
        <dbReference type="ARBA" id="ARBA00022776"/>
    </source>
</evidence>
<dbReference type="FunFam" id="3.30.160.60:FF:000715">
    <property type="entry name" value="Transcription factor E4F1 isoform 1"/>
    <property type="match status" value="1"/>
</dbReference>
<evidence type="ECO:0000313" key="36">
    <source>
        <dbReference type="Ensembl" id="ENSMMOP00000009829.1"/>
    </source>
</evidence>
<keyword evidence="9" id="KW-0678">Repressor</keyword>
<keyword evidence="23" id="KW-0804">Transcription</keyword>
<dbReference type="FunFam" id="3.30.160.60:FF:000702">
    <property type="entry name" value="Transcription factor E4F1 isoform 1"/>
    <property type="match status" value="1"/>
</dbReference>
<evidence type="ECO:0000256" key="6">
    <source>
        <dbReference type="ARBA" id="ARBA00006991"/>
    </source>
</evidence>
<reference evidence="36" key="1">
    <citation type="submission" date="2025-08" db="UniProtKB">
        <authorList>
            <consortium name="Ensembl"/>
        </authorList>
    </citation>
    <scope>IDENTIFICATION</scope>
</reference>
<keyword evidence="22" id="KW-0238">DNA-binding</keyword>
<keyword evidence="12" id="KW-0132">Cell division</keyword>
<dbReference type="GO" id="GO:0010564">
    <property type="term" value="P:regulation of cell cycle process"/>
    <property type="evidence" value="ECO:0007669"/>
    <property type="project" value="UniProtKB-ARBA"/>
</dbReference>
<feature type="domain" description="C2H2-type" evidence="35">
    <location>
        <begin position="174"/>
        <end position="203"/>
    </location>
</feature>
<dbReference type="GO" id="GO:0003677">
    <property type="term" value="F:DNA binding"/>
    <property type="evidence" value="ECO:0007669"/>
    <property type="project" value="UniProtKB-KW"/>
</dbReference>
<comment type="pathway">
    <text evidence="5">Protein modification; protein ubiquitination.</text>
</comment>
<sequence>MNVENNYTAETESEQTKNGSETITIQTTLGDEDEDVHKCGRCQTEFSTLEAFIQHKLQHSCRRVEASGQDARQEVCALVYGFVGTVNGRGSTDGTDESMCDSAVNDKQVFKVNQEGRYICQLCEKTFKTTNILRTHLKTHSDQKNFSCDLCGTSFRTKGSLIRHNRRHTDERPYRCTLCGQSFRESGALTRHLKALTPCTEKIRFVQYKEILVSKDGVQKEQAVEAQTAVVDVVEAGPQEVLHQVVVEQSQAEALAAAAAAGDSLICQAIINSGIALGTEEAVIQVKEEFVELEAIDGDDQTSLKLHTCPHCNRSFKGLNYFRFHVKGHLGYKPFKCTLCQKEFLTGYLLKKHMEIHVSERRYKCGECGKLYKTIGHVREHMRAHSDERPYKCTRCNKGYKTKNALQVHQRTHGDEKPYVCQFCMRGFREKGSLVRHIRHHTGEKPFKCPQCNRGFAEHGTLNRHLRAKGGCHREDSSQEQGTTKEEQAASDDSLATAAIISDDPHAVLVEFSSVVADTQEYIIKTQTEEDEQEQQVTLIQDSQNEMGNQIMKVVQRIVSQSQGGSSTGSRQIIVRNVATNEEGASISDCGDTITIATPESLTEQVAMTLASAISDGTLLATAGTVETADGTVTMVTTEEAVQEGLEVVQQHEEYVITSPEEVEIQTVIV</sequence>
<dbReference type="GO" id="GO:0005654">
    <property type="term" value="C:nucleoplasm"/>
    <property type="evidence" value="ECO:0007669"/>
    <property type="project" value="UniProtKB-SubCell"/>
</dbReference>
<keyword evidence="20" id="KW-0832">Ubl conjugation</keyword>
<evidence type="ECO:0000256" key="1">
    <source>
        <dbReference type="ARBA" id="ARBA00000900"/>
    </source>
</evidence>
<organism evidence="36 37">
    <name type="scientific">Mola mola</name>
    <name type="common">Ocean sunfish</name>
    <name type="synonym">Tetraodon mola</name>
    <dbReference type="NCBI Taxonomy" id="94237"/>
    <lineage>
        <taxon>Eukaryota</taxon>
        <taxon>Metazoa</taxon>
        <taxon>Chordata</taxon>
        <taxon>Craniata</taxon>
        <taxon>Vertebrata</taxon>
        <taxon>Euteleostomi</taxon>
        <taxon>Actinopterygii</taxon>
        <taxon>Neopterygii</taxon>
        <taxon>Teleostei</taxon>
        <taxon>Neoteleostei</taxon>
        <taxon>Acanthomorphata</taxon>
        <taxon>Eupercaria</taxon>
        <taxon>Tetraodontiformes</taxon>
        <taxon>Molidae</taxon>
        <taxon>Mola</taxon>
    </lineage>
</organism>
<comment type="subcellular location">
    <subcellularLocation>
        <location evidence="3">Cytoplasm</location>
    </subcellularLocation>
    <subcellularLocation>
        <location evidence="4">Nucleus</location>
        <location evidence="4">Nucleoplasm</location>
    </subcellularLocation>
</comment>
<comment type="function">
    <text evidence="2">May be involved in transcriptional regulation.</text>
</comment>
<evidence type="ECO:0000259" key="35">
    <source>
        <dbReference type="PROSITE" id="PS50157"/>
    </source>
</evidence>
<evidence type="ECO:0000256" key="9">
    <source>
        <dbReference type="ARBA" id="ARBA00022491"/>
    </source>
</evidence>
<evidence type="ECO:0000256" key="7">
    <source>
        <dbReference type="ARBA" id="ARBA00012483"/>
    </source>
</evidence>
<feature type="domain" description="C2H2-type" evidence="35">
    <location>
        <begin position="391"/>
        <end position="418"/>
    </location>
</feature>
<proteinExistence type="inferred from homology"/>
<keyword evidence="25" id="KW-0131">Cell cycle</keyword>
<keyword evidence="14" id="KW-0479">Metal-binding</keyword>
<evidence type="ECO:0000256" key="24">
    <source>
        <dbReference type="ARBA" id="ARBA00023242"/>
    </source>
</evidence>
<keyword evidence="17" id="KW-0498">Mitosis</keyword>
<evidence type="ECO:0000256" key="5">
    <source>
        <dbReference type="ARBA" id="ARBA00004906"/>
    </source>
</evidence>
<evidence type="ECO:0000256" key="13">
    <source>
        <dbReference type="ARBA" id="ARBA00022679"/>
    </source>
</evidence>
<dbReference type="GO" id="GO:0045944">
    <property type="term" value="P:positive regulation of transcription by RNA polymerase II"/>
    <property type="evidence" value="ECO:0007669"/>
    <property type="project" value="UniProtKB-ARBA"/>
</dbReference>
<evidence type="ECO:0000256" key="34">
    <source>
        <dbReference type="SAM" id="MobiDB-lite"/>
    </source>
</evidence>
<feature type="domain" description="C2H2-type" evidence="35">
    <location>
        <begin position="419"/>
        <end position="446"/>
    </location>
</feature>
<keyword evidence="13" id="KW-0808">Transferase</keyword>
<evidence type="ECO:0000256" key="15">
    <source>
        <dbReference type="ARBA" id="ARBA00022737"/>
    </source>
</evidence>
<evidence type="ECO:0000256" key="27">
    <source>
        <dbReference type="ARBA" id="ARBA00067631"/>
    </source>
</evidence>
<keyword evidence="18" id="KW-0833">Ubl conjugation pathway</keyword>
<evidence type="ECO:0000256" key="18">
    <source>
        <dbReference type="ARBA" id="ARBA00022786"/>
    </source>
</evidence>
<feature type="domain" description="C2H2-type" evidence="35">
    <location>
        <begin position="335"/>
        <end position="362"/>
    </location>
</feature>
<dbReference type="InterPro" id="IPR036236">
    <property type="entry name" value="Znf_C2H2_sf"/>
</dbReference>
<evidence type="ECO:0000256" key="12">
    <source>
        <dbReference type="ARBA" id="ARBA00022618"/>
    </source>
</evidence>
<feature type="domain" description="C2H2-type" evidence="35">
    <location>
        <begin position="118"/>
        <end position="145"/>
    </location>
</feature>
<dbReference type="FunFam" id="3.30.160.60:FF:001602">
    <property type="entry name" value="Zinc finger protein 490"/>
    <property type="match status" value="1"/>
</dbReference>
<dbReference type="Ensembl" id="ENSMMOT00000010002.1">
    <property type="protein sequence ID" value="ENSMMOP00000009829.1"/>
    <property type="gene ID" value="ENSMMOG00000007612.1"/>
</dbReference>
<dbReference type="FunFam" id="3.30.160.60:FF:000086">
    <property type="entry name" value="transcription factor E4F1 isoform X1"/>
    <property type="match status" value="1"/>
</dbReference>
<evidence type="ECO:0000256" key="32">
    <source>
        <dbReference type="ARBA" id="ARBA00083844"/>
    </source>
</evidence>
<keyword evidence="10" id="KW-0597">Phosphoprotein</keyword>
<dbReference type="AlphaFoldDB" id="A0A3Q3WLW2"/>
<dbReference type="SUPFAM" id="SSF57667">
    <property type="entry name" value="beta-beta-alpha zinc fingers"/>
    <property type="match status" value="5"/>
</dbReference>
<dbReference type="GO" id="GO:0008270">
    <property type="term" value="F:zinc ion binding"/>
    <property type="evidence" value="ECO:0007669"/>
    <property type="project" value="UniProtKB-KW"/>
</dbReference>
<feature type="region of interest" description="Disordered" evidence="34">
    <location>
        <begin position="1"/>
        <end position="22"/>
    </location>
</feature>
<dbReference type="STRING" id="94237.ENSMMOP00000009829"/>
<keyword evidence="21" id="KW-0805">Transcription regulation</keyword>
<feature type="domain" description="C2H2-type" evidence="35">
    <location>
        <begin position="146"/>
        <end position="173"/>
    </location>
</feature>
<evidence type="ECO:0000256" key="22">
    <source>
        <dbReference type="ARBA" id="ARBA00023125"/>
    </source>
</evidence>
<evidence type="ECO:0000256" key="25">
    <source>
        <dbReference type="ARBA" id="ARBA00023306"/>
    </source>
</evidence>
<evidence type="ECO:0000256" key="3">
    <source>
        <dbReference type="ARBA" id="ARBA00004496"/>
    </source>
</evidence>
<evidence type="ECO:0000256" key="19">
    <source>
        <dbReference type="ARBA" id="ARBA00022833"/>
    </source>
</evidence>